<reference evidence="13" key="1">
    <citation type="submission" date="2023-10" db="EMBL/GenBank/DDBJ databases">
        <title>Genome assemblies of two species of porcelain crab, Petrolisthes cinctipes and Petrolisthes manimaculis (Anomura: Porcellanidae).</title>
        <authorList>
            <person name="Angst P."/>
        </authorList>
    </citation>
    <scope>NUCLEOTIDE SEQUENCE</scope>
    <source>
        <strain evidence="13">PB745_01</strain>
        <tissue evidence="13">Gill</tissue>
    </source>
</reference>
<feature type="domain" description="Helicase C-terminal" evidence="12">
    <location>
        <begin position="563"/>
        <end position="736"/>
    </location>
</feature>
<dbReference type="Pfam" id="PF00270">
    <property type="entry name" value="DEAD"/>
    <property type="match status" value="1"/>
</dbReference>
<proteinExistence type="predicted"/>
<evidence type="ECO:0000259" key="11">
    <source>
        <dbReference type="PROSITE" id="PS51192"/>
    </source>
</evidence>
<dbReference type="FunFam" id="3.40.50.300:FF:000007">
    <property type="entry name" value="Pre-mRNA-splicing factor ATP-dependent RNA helicase"/>
    <property type="match status" value="1"/>
</dbReference>
<organism evidence="13 14">
    <name type="scientific">Petrolisthes cinctipes</name>
    <name type="common">Flat porcelain crab</name>
    <dbReference type="NCBI Taxonomy" id="88211"/>
    <lineage>
        <taxon>Eukaryota</taxon>
        <taxon>Metazoa</taxon>
        <taxon>Ecdysozoa</taxon>
        <taxon>Arthropoda</taxon>
        <taxon>Crustacea</taxon>
        <taxon>Multicrustacea</taxon>
        <taxon>Malacostraca</taxon>
        <taxon>Eumalacostraca</taxon>
        <taxon>Eucarida</taxon>
        <taxon>Decapoda</taxon>
        <taxon>Pleocyemata</taxon>
        <taxon>Anomura</taxon>
        <taxon>Galatheoidea</taxon>
        <taxon>Porcellanidae</taxon>
        <taxon>Petrolisthes</taxon>
    </lineage>
</organism>
<keyword evidence="3" id="KW-0507">mRNA processing</keyword>
<dbReference type="Gene3D" id="3.40.50.300">
    <property type="entry name" value="P-loop containing nucleotide triphosphate hydrolases"/>
    <property type="match status" value="2"/>
</dbReference>
<evidence type="ECO:0000256" key="5">
    <source>
        <dbReference type="ARBA" id="ARBA00022801"/>
    </source>
</evidence>
<dbReference type="Pfam" id="PF00271">
    <property type="entry name" value="Helicase_C"/>
    <property type="match status" value="1"/>
</dbReference>
<evidence type="ECO:0000256" key="8">
    <source>
        <dbReference type="ARBA" id="ARBA00023242"/>
    </source>
</evidence>
<feature type="compositionally biased region" description="Basic and acidic residues" evidence="10">
    <location>
        <begin position="92"/>
        <end position="103"/>
    </location>
</feature>
<dbReference type="PANTHER" id="PTHR18934">
    <property type="entry name" value="ATP-DEPENDENT RNA HELICASE"/>
    <property type="match status" value="1"/>
</dbReference>
<dbReference type="GO" id="GO:0071006">
    <property type="term" value="C:U2-type catalytic step 1 spliceosome"/>
    <property type="evidence" value="ECO:0007669"/>
    <property type="project" value="UniProtKB-ARBA"/>
</dbReference>
<dbReference type="GO" id="GO:0071013">
    <property type="term" value="C:catalytic step 2 spliceosome"/>
    <property type="evidence" value="ECO:0007669"/>
    <property type="project" value="TreeGrafter"/>
</dbReference>
<dbReference type="CDD" id="cd18791">
    <property type="entry name" value="SF2_C_RHA"/>
    <property type="match status" value="1"/>
</dbReference>
<sequence length="992" mass="114337">MSDQLKVWVNQQLHEVLTMSNSTMAEYLIKLTQQLPTKTEVLDELRGEVTVDAKMELFVDQLWQRIRGGNHETEGSCKCKKSSTEVVKKNIMGEDSSKSKGEGSKLLARRTVTADSDNEETQRLRDLQERDEYSERLRQRDDERTRKVSEKGDEKTFEEAAKRLQLEKEDREKVFMKYLVKRKDDKQKELKADIKDDEFFFEEEDLTERERKDCEYKRSVLKLTKKYDQVQDDENEQGYVTPDEKVSVDDRDVEVDEREKKHGDEQKKWEEDQRRGTSLSFGARDKAKRCQETEKEYNLVFEDEIKFIKSLPLAGTRKKTEKKTKEQKKEEDSNQEEDEEEKEEPKVSEFKKKTMTIQEVQRSLSVYPCRGSLLAAIEEHQVLIIEGEPGSGKTTQIPQYLLEHGYCQDGKKIVCTQPRKVAAMSVAARVAEEMGKKLGNEVGYSIRFEDCTSEQTKVKYMTDGMLLREFLVDPSLAGYSVIMIDEAHERTLHTDILFVLLKDIIRFRPDLKLLVSSATLDSAKFSDFFNAAPIFRIPGRRYPVHIYNTRSPEVNYIEAAAITVLQIHITQQLGDILVFLTGQEEIEACQEMLTEHIKGLSSKIQELLILPFYANLPSDMQAKIFEPTPPGARKVILATNIAETSLTIDGISYVIDSGYVKQNYFNVRSGMESLVVNPISQSSANQRAGRAGRVRPGKCFRLYTQWTFENEMEENTIPEIQRVNIGNVFLQLKSLGIHDLINFYYLDPPPAETSKLALEQLYALKALNYKGELTSMGRKMAEIPVEPMMARMILAADQHKVVEEILTIAAMLSVNGDIFYRPKDKAIQADEARKNFFHPDGDHLTLMNVYNEWVGAEYSQQWCNEVFIQHRSMKRARDIRDQLVGLMERVEVQLSTNPGDSVVIRKAITTGYFYHVAHFSKCGGMYETVQKSQTVTIHPQSCLTENLPPWIVYHELMMTTKESMCNVIVIDGKWLLEVAPHYYKDNEEDVRN</sequence>
<evidence type="ECO:0000256" key="1">
    <source>
        <dbReference type="ARBA" id="ARBA00004123"/>
    </source>
</evidence>
<dbReference type="GO" id="GO:0016787">
    <property type="term" value="F:hydrolase activity"/>
    <property type="evidence" value="ECO:0007669"/>
    <property type="project" value="UniProtKB-KW"/>
</dbReference>
<comment type="subcellular location">
    <subcellularLocation>
        <location evidence="1">Nucleus</location>
    </subcellularLocation>
</comment>
<dbReference type="EC" id="3.6.4.13" evidence="2"/>
<dbReference type="GO" id="GO:0005524">
    <property type="term" value="F:ATP binding"/>
    <property type="evidence" value="ECO:0007669"/>
    <property type="project" value="UniProtKB-KW"/>
</dbReference>
<keyword evidence="5" id="KW-0378">Hydrolase</keyword>
<dbReference type="PROSITE" id="PS00690">
    <property type="entry name" value="DEAH_ATP_HELICASE"/>
    <property type="match status" value="1"/>
</dbReference>
<comment type="caution">
    <text evidence="13">The sequence shown here is derived from an EMBL/GenBank/DDBJ whole genome shotgun (WGS) entry which is preliminary data.</text>
</comment>
<comment type="catalytic activity">
    <reaction evidence="9">
        <text>ATP + H2O = ADP + phosphate + H(+)</text>
        <dbReference type="Rhea" id="RHEA:13065"/>
        <dbReference type="ChEBI" id="CHEBI:15377"/>
        <dbReference type="ChEBI" id="CHEBI:15378"/>
        <dbReference type="ChEBI" id="CHEBI:30616"/>
        <dbReference type="ChEBI" id="CHEBI:43474"/>
        <dbReference type="ChEBI" id="CHEBI:456216"/>
        <dbReference type="EC" id="3.6.4.13"/>
    </reaction>
</comment>
<dbReference type="GO" id="GO:0006397">
    <property type="term" value="P:mRNA processing"/>
    <property type="evidence" value="ECO:0007669"/>
    <property type="project" value="UniProtKB-KW"/>
</dbReference>
<feature type="region of interest" description="Disordered" evidence="10">
    <location>
        <begin position="92"/>
        <end position="155"/>
    </location>
</feature>
<dbReference type="SMART" id="SM00487">
    <property type="entry name" value="DEXDc"/>
    <property type="match status" value="1"/>
</dbReference>
<dbReference type="Gene3D" id="1.20.120.1080">
    <property type="match status" value="1"/>
</dbReference>
<evidence type="ECO:0000256" key="10">
    <source>
        <dbReference type="SAM" id="MobiDB-lite"/>
    </source>
</evidence>
<dbReference type="PROSITE" id="PS51192">
    <property type="entry name" value="HELICASE_ATP_BIND_1"/>
    <property type="match status" value="1"/>
</dbReference>
<dbReference type="InterPro" id="IPR011545">
    <property type="entry name" value="DEAD/DEAH_box_helicase_dom"/>
</dbReference>
<keyword evidence="4" id="KW-0547">Nucleotide-binding</keyword>
<dbReference type="GO" id="GO:0003723">
    <property type="term" value="F:RNA binding"/>
    <property type="evidence" value="ECO:0007669"/>
    <property type="project" value="TreeGrafter"/>
</dbReference>
<dbReference type="InterPro" id="IPR048333">
    <property type="entry name" value="HA2_WH"/>
</dbReference>
<evidence type="ECO:0000259" key="12">
    <source>
        <dbReference type="PROSITE" id="PS51194"/>
    </source>
</evidence>
<dbReference type="InterPro" id="IPR027417">
    <property type="entry name" value="P-loop_NTPase"/>
</dbReference>
<dbReference type="SUPFAM" id="SSF52540">
    <property type="entry name" value="P-loop containing nucleoside triphosphate hydrolases"/>
    <property type="match status" value="1"/>
</dbReference>
<feature type="domain" description="Helicase ATP-binding" evidence="11">
    <location>
        <begin position="374"/>
        <end position="538"/>
    </location>
</feature>
<feature type="compositionally biased region" description="Basic and acidic residues" evidence="10">
    <location>
        <begin position="120"/>
        <end position="155"/>
    </location>
</feature>
<dbReference type="Proteomes" id="UP001286313">
    <property type="component" value="Unassembled WGS sequence"/>
</dbReference>
<dbReference type="PANTHER" id="PTHR18934:SF83">
    <property type="entry name" value="PRE-MRNA-SPLICING FACTOR ATP-DEPENDENT RNA HELICASE DHX16"/>
    <property type="match status" value="1"/>
</dbReference>
<dbReference type="FunFam" id="3.40.50.300:FF:000726">
    <property type="entry name" value="Pre-mRNA-splicing factor ATP-dependent RNA helicase"/>
    <property type="match status" value="1"/>
</dbReference>
<keyword evidence="6" id="KW-0067">ATP-binding</keyword>
<dbReference type="InterPro" id="IPR007502">
    <property type="entry name" value="Helicase-assoc_dom"/>
</dbReference>
<evidence type="ECO:0000256" key="4">
    <source>
        <dbReference type="ARBA" id="ARBA00022741"/>
    </source>
</evidence>
<feature type="region of interest" description="Disordered" evidence="10">
    <location>
        <begin position="231"/>
        <end position="287"/>
    </location>
</feature>
<dbReference type="EMBL" id="JAWQEG010005660">
    <property type="protein sequence ID" value="KAK3857225.1"/>
    <property type="molecule type" value="Genomic_DNA"/>
</dbReference>
<dbReference type="InterPro" id="IPR002464">
    <property type="entry name" value="DNA/RNA_helicase_DEAH_CS"/>
</dbReference>
<feature type="compositionally biased region" description="Basic and acidic residues" evidence="10">
    <location>
        <begin position="323"/>
        <end position="332"/>
    </location>
</feature>
<dbReference type="PROSITE" id="PS51194">
    <property type="entry name" value="HELICASE_CTER"/>
    <property type="match status" value="1"/>
</dbReference>
<dbReference type="InterPro" id="IPR001650">
    <property type="entry name" value="Helicase_C-like"/>
</dbReference>
<evidence type="ECO:0000256" key="7">
    <source>
        <dbReference type="ARBA" id="ARBA00023187"/>
    </source>
</evidence>
<keyword evidence="8" id="KW-0539">Nucleus</keyword>
<dbReference type="GO" id="GO:0008380">
    <property type="term" value="P:RNA splicing"/>
    <property type="evidence" value="ECO:0007669"/>
    <property type="project" value="UniProtKB-KW"/>
</dbReference>
<dbReference type="Pfam" id="PF04408">
    <property type="entry name" value="WHD_HA2"/>
    <property type="match status" value="1"/>
</dbReference>
<gene>
    <name evidence="13" type="ORF">Pcinc_036508</name>
</gene>
<evidence type="ECO:0000256" key="6">
    <source>
        <dbReference type="ARBA" id="ARBA00022840"/>
    </source>
</evidence>
<protein>
    <recommendedName>
        <fullName evidence="2">RNA helicase</fullName>
        <ecNumber evidence="2">3.6.4.13</ecNumber>
    </recommendedName>
</protein>
<dbReference type="Pfam" id="PF07717">
    <property type="entry name" value="OB_NTP_bind"/>
    <property type="match status" value="1"/>
</dbReference>
<feature type="compositionally biased region" description="Basic and acidic residues" evidence="10">
    <location>
        <begin position="257"/>
        <end position="275"/>
    </location>
</feature>
<dbReference type="AlphaFoldDB" id="A0AAE1BUT9"/>
<evidence type="ECO:0000256" key="2">
    <source>
        <dbReference type="ARBA" id="ARBA00012552"/>
    </source>
</evidence>
<evidence type="ECO:0000313" key="13">
    <source>
        <dbReference type="EMBL" id="KAK3857225.1"/>
    </source>
</evidence>
<dbReference type="SMART" id="SM00847">
    <property type="entry name" value="HA2"/>
    <property type="match status" value="1"/>
</dbReference>
<name>A0AAE1BUT9_PETCI</name>
<evidence type="ECO:0000313" key="14">
    <source>
        <dbReference type="Proteomes" id="UP001286313"/>
    </source>
</evidence>
<feature type="region of interest" description="Disordered" evidence="10">
    <location>
        <begin position="316"/>
        <end position="348"/>
    </location>
</feature>
<evidence type="ECO:0000256" key="3">
    <source>
        <dbReference type="ARBA" id="ARBA00022664"/>
    </source>
</evidence>
<evidence type="ECO:0000256" key="9">
    <source>
        <dbReference type="ARBA" id="ARBA00047984"/>
    </source>
</evidence>
<dbReference type="InterPro" id="IPR011709">
    <property type="entry name" value="DEAD-box_helicase_OB_fold"/>
</dbReference>
<feature type="compositionally biased region" description="Acidic residues" evidence="10">
    <location>
        <begin position="333"/>
        <end position="342"/>
    </location>
</feature>
<dbReference type="SMART" id="SM00490">
    <property type="entry name" value="HELICc"/>
    <property type="match status" value="1"/>
</dbReference>
<dbReference type="GO" id="GO:0003724">
    <property type="term" value="F:RNA helicase activity"/>
    <property type="evidence" value="ECO:0007669"/>
    <property type="project" value="UniProtKB-EC"/>
</dbReference>
<keyword evidence="7" id="KW-0508">mRNA splicing</keyword>
<dbReference type="Pfam" id="PF21010">
    <property type="entry name" value="HA2_C"/>
    <property type="match status" value="1"/>
</dbReference>
<dbReference type="InterPro" id="IPR014001">
    <property type="entry name" value="Helicase_ATP-bd"/>
</dbReference>
<keyword evidence="14" id="KW-1185">Reference proteome</keyword>
<accession>A0AAE1BUT9</accession>